<keyword evidence="2" id="KW-1185">Reference proteome</keyword>
<sequence>MEHNLLPILFRKKKWLPQNPIKNPIILCHAPCTMHNAQATRNHPELKIRDTERSANQWRLRKTTWRVTCPRNLGTSAKFEVLLAILALALANGYIESEQMQFLPGETAVEMGWFDRNMEGPARSHLDTTQ</sequence>
<evidence type="ECO:0000313" key="1">
    <source>
        <dbReference type="EMBL" id="KAK6729755.1"/>
    </source>
</evidence>
<dbReference type="EMBL" id="JAVFWL010000001">
    <property type="protein sequence ID" value="KAK6729755.1"/>
    <property type="molecule type" value="Genomic_DNA"/>
</dbReference>
<name>A0ABR1BWE4_NECAM</name>
<dbReference type="Proteomes" id="UP001303046">
    <property type="component" value="Unassembled WGS sequence"/>
</dbReference>
<accession>A0ABR1BWE4</accession>
<evidence type="ECO:0000313" key="2">
    <source>
        <dbReference type="Proteomes" id="UP001303046"/>
    </source>
</evidence>
<reference evidence="1 2" key="1">
    <citation type="submission" date="2023-08" db="EMBL/GenBank/DDBJ databases">
        <title>A Necator americanus chromosomal reference genome.</title>
        <authorList>
            <person name="Ilik V."/>
            <person name="Petrzelkova K.J."/>
            <person name="Pardy F."/>
            <person name="Fuh T."/>
            <person name="Niatou-Singa F.S."/>
            <person name="Gouil Q."/>
            <person name="Baker L."/>
            <person name="Ritchie M.E."/>
            <person name="Jex A.R."/>
            <person name="Gazzola D."/>
            <person name="Li H."/>
            <person name="Toshio Fujiwara R."/>
            <person name="Zhan B."/>
            <person name="Aroian R.V."/>
            <person name="Pafco B."/>
            <person name="Schwarz E.M."/>
        </authorList>
    </citation>
    <scope>NUCLEOTIDE SEQUENCE [LARGE SCALE GENOMIC DNA]</scope>
    <source>
        <strain evidence="1 2">Aroian</strain>
        <tissue evidence="1">Whole animal</tissue>
    </source>
</reference>
<protein>
    <submittedName>
        <fullName evidence="1">Uncharacterized protein</fullName>
    </submittedName>
</protein>
<gene>
    <name evidence="1" type="primary">Necator_chrI.g2796</name>
    <name evidence="1" type="ORF">RB195_006668</name>
</gene>
<comment type="caution">
    <text evidence="1">The sequence shown here is derived from an EMBL/GenBank/DDBJ whole genome shotgun (WGS) entry which is preliminary data.</text>
</comment>
<organism evidence="1 2">
    <name type="scientific">Necator americanus</name>
    <name type="common">Human hookworm</name>
    <dbReference type="NCBI Taxonomy" id="51031"/>
    <lineage>
        <taxon>Eukaryota</taxon>
        <taxon>Metazoa</taxon>
        <taxon>Ecdysozoa</taxon>
        <taxon>Nematoda</taxon>
        <taxon>Chromadorea</taxon>
        <taxon>Rhabditida</taxon>
        <taxon>Rhabditina</taxon>
        <taxon>Rhabditomorpha</taxon>
        <taxon>Strongyloidea</taxon>
        <taxon>Ancylostomatidae</taxon>
        <taxon>Bunostominae</taxon>
        <taxon>Necator</taxon>
    </lineage>
</organism>
<proteinExistence type="predicted"/>